<evidence type="ECO:0000256" key="6">
    <source>
        <dbReference type="ARBA" id="ARBA00022786"/>
    </source>
</evidence>
<dbReference type="KEGG" id="zmk:HG535_0C02460"/>
<dbReference type="InterPro" id="IPR013083">
    <property type="entry name" value="Znf_RING/FYVE/PHD"/>
</dbReference>
<evidence type="ECO:0000256" key="4">
    <source>
        <dbReference type="ARBA" id="ARBA00022771"/>
    </source>
</evidence>
<dbReference type="InterPro" id="IPR024991">
    <property type="entry name" value="RING-H2_APC11"/>
</dbReference>
<organism evidence="11 12">
    <name type="scientific">Zygotorulaspora mrakii</name>
    <name type="common">Zygosaccharomyces mrakii</name>
    <dbReference type="NCBI Taxonomy" id="42260"/>
    <lineage>
        <taxon>Eukaryota</taxon>
        <taxon>Fungi</taxon>
        <taxon>Dikarya</taxon>
        <taxon>Ascomycota</taxon>
        <taxon>Saccharomycotina</taxon>
        <taxon>Saccharomycetes</taxon>
        <taxon>Saccharomycetales</taxon>
        <taxon>Saccharomycetaceae</taxon>
        <taxon>Zygotorulaspora</taxon>
    </lineage>
</organism>
<keyword evidence="12" id="KW-1185">Reference proteome</keyword>
<dbReference type="InterPro" id="IPR001841">
    <property type="entry name" value="Znf_RING"/>
</dbReference>
<reference evidence="11 12" key="1">
    <citation type="submission" date="2020-07" db="EMBL/GenBank/DDBJ databases">
        <title>The yeast mating-type switching endonuclease HO is a domesticated member of an unorthodox homing genetic element family.</title>
        <authorList>
            <person name="Coughlan A.Y."/>
            <person name="Lombardi L."/>
            <person name="Braun-Galleani S."/>
            <person name="Martos A.R."/>
            <person name="Galeote V."/>
            <person name="Bigey F."/>
            <person name="Dequin S."/>
            <person name="Byrne K.P."/>
            <person name="Wolfe K.H."/>
        </authorList>
    </citation>
    <scope>NUCLEOTIDE SEQUENCE [LARGE SCALE GENOMIC DNA]</scope>
    <source>
        <strain evidence="11 12">NRRL Y-6702</strain>
    </source>
</reference>
<dbReference type="OrthoDB" id="1681166at2759"/>
<dbReference type="PROSITE" id="PS50089">
    <property type="entry name" value="ZF_RING_2"/>
    <property type="match status" value="1"/>
</dbReference>
<accession>A0A7H9B079</accession>
<keyword evidence="2" id="KW-0132">Cell division</keyword>
<dbReference type="GO" id="GO:0051301">
    <property type="term" value="P:cell division"/>
    <property type="evidence" value="ECO:0007669"/>
    <property type="project" value="UniProtKB-KW"/>
</dbReference>
<dbReference type="Gene3D" id="3.30.40.10">
    <property type="entry name" value="Zinc/RING finger domain, C3HC4 (zinc finger)"/>
    <property type="match status" value="1"/>
</dbReference>
<dbReference type="GO" id="GO:0005680">
    <property type="term" value="C:anaphase-promoting complex"/>
    <property type="evidence" value="ECO:0007669"/>
    <property type="project" value="InterPro"/>
</dbReference>
<keyword evidence="7" id="KW-0862">Zinc</keyword>
<dbReference type="RefSeq" id="XP_037143624.1">
    <property type="nucleotide sequence ID" value="XM_037287729.1"/>
</dbReference>
<dbReference type="EMBL" id="CP058606">
    <property type="protein sequence ID" value="QLG71896.1"/>
    <property type="molecule type" value="Genomic_DNA"/>
</dbReference>
<evidence type="ECO:0000256" key="5">
    <source>
        <dbReference type="ARBA" id="ARBA00022776"/>
    </source>
</evidence>
<dbReference type="Pfam" id="PF12861">
    <property type="entry name" value="zf-ANAPC11"/>
    <property type="match status" value="1"/>
</dbReference>
<evidence type="ECO:0000256" key="2">
    <source>
        <dbReference type="ARBA" id="ARBA00022618"/>
    </source>
</evidence>
<dbReference type="InterPro" id="IPR051031">
    <property type="entry name" value="RING-box_E3_Ubiquitin_Ligase"/>
</dbReference>
<gene>
    <name evidence="11" type="ORF">HG535_0C02460</name>
</gene>
<feature type="domain" description="RING-type" evidence="10">
    <location>
        <begin position="50"/>
        <end position="93"/>
    </location>
</feature>
<dbReference type="SUPFAM" id="SSF57850">
    <property type="entry name" value="RING/U-box"/>
    <property type="match status" value="1"/>
</dbReference>
<evidence type="ECO:0000256" key="8">
    <source>
        <dbReference type="ARBA" id="ARBA00023306"/>
    </source>
</evidence>
<dbReference type="GO" id="GO:0031145">
    <property type="term" value="P:anaphase-promoting complex-dependent catabolic process"/>
    <property type="evidence" value="ECO:0007669"/>
    <property type="project" value="InterPro"/>
</dbReference>
<keyword evidence="3" id="KW-0479">Metal-binding</keyword>
<evidence type="ECO:0000313" key="11">
    <source>
        <dbReference type="EMBL" id="QLG71896.1"/>
    </source>
</evidence>
<proteinExistence type="predicted"/>
<evidence type="ECO:0000256" key="7">
    <source>
        <dbReference type="ARBA" id="ARBA00022833"/>
    </source>
</evidence>
<dbReference type="GO" id="GO:0061630">
    <property type="term" value="F:ubiquitin protein ligase activity"/>
    <property type="evidence" value="ECO:0007669"/>
    <property type="project" value="InterPro"/>
</dbReference>
<sequence length="165" mass="18384">MKVTIKEVHSVFAWSWLISNHAKENGESKNDVDDEEDVCGICRASFNATCPGCTYPGDECPLVVGDCNHSFHVHCIYRWLDTTSSKGLCPMCRQPFQLKRGLAINDSHIKKFQDLHLRRTQGQAQEALAEGDEEALGRVADQQSHGNGIIDEQGDVIMEQGLVVR</sequence>
<keyword evidence="4 9" id="KW-0863">Zinc-finger</keyword>
<dbReference type="GO" id="GO:0008270">
    <property type="term" value="F:zinc ion binding"/>
    <property type="evidence" value="ECO:0007669"/>
    <property type="project" value="UniProtKB-KW"/>
</dbReference>
<dbReference type="GeneID" id="59235593"/>
<evidence type="ECO:0000313" key="12">
    <source>
        <dbReference type="Proteomes" id="UP000509704"/>
    </source>
</evidence>
<dbReference type="GO" id="GO:0097602">
    <property type="term" value="F:cullin family protein binding"/>
    <property type="evidence" value="ECO:0007669"/>
    <property type="project" value="InterPro"/>
</dbReference>
<dbReference type="PANTHER" id="PTHR11210">
    <property type="entry name" value="RING BOX"/>
    <property type="match status" value="1"/>
</dbReference>
<evidence type="ECO:0000256" key="9">
    <source>
        <dbReference type="PROSITE-ProRule" id="PRU00175"/>
    </source>
</evidence>
<dbReference type="AlphaFoldDB" id="A0A7H9B079"/>
<keyword evidence="5" id="KW-0498">Mitosis</keyword>
<keyword evidence="6" id="KW-0833">Ubl conjugation pathway</keyword>
<evidence type="ECO:0000256" key="1">
    <source>
        <dbReference type="ARBA" id="ARBA00013928"/>
    </source>
</evidence>
<evidence type="ECO:0000256" key="3">
    <source>
        <dbReference type="ARBA" id="ARBA00022723"/>
    </source>
</evidence>
<evidence type="ECO:0000259" key="10">
    <source>
        <dbReference type="PROSITE" id="PS50089"/>
    </source>
</evidence>
<keyword evidence="8" id="KW-0131">Cell cycle</keyword>
<protein>
    <recommendedName>
        <fullName evidence="1">Anaphase-promoting complex subunit 11</fullName>
    </recommendedName>
</protein>
<dbReference type="CDD" id="cd16456">
    <property type="entry name" value="RING-H2_APC11"/>
    <property type="match status" value="1"/>
</dbReference>
<name>A0A7H9B079_ZYGMR</name>
<dbReference type="SMART" id="SM00184">
    <property type="entry name" value="RING"/>
    <property type="match status" value="1"/>
</dbReference>
<dbReference type="Proteomes" id="UP000509704">
    <property type="component" value="Chromosome 3"/>
</dbReference>